<proteinExistence type="inferred from homology"/>
<feature type="compositionally biased region" description="Polar residues" evidence="2">
    <location>
        <begin position="625"/>
        <end position="640"/>
    </location>
</feature>
<dbReference type="Gene3D" id="3.90.640.60">
    <property type="match status" value="1"/>
</dbReference>
<dbReference type="OrthoDB" id="74201at2759"/>
<feature type="compositionally biased region" description="Basic and acidic residues" evidence="2">
    <location>
        <begin position="56"/>
        <end position="67"/>
    </location>
</feature>
<protein>
    <recommendedName>
        <fullName evidence="5">Actin-like ATPase domain-containing protein</fullName>
    </recommendedName>
</protein>
<feature type="region of interest" description="Disordered" evidence="2">
    <location>
        <begin position="56"/>
        <end position="170"/>
    </location>
</feature>
<feature type="compositionally biased region" description="Low complexity" evidence="2">
    <location>
        <begin position="122"/>
        <end position="133"/>
    </location>
</feature>
<dbReference type="Pfam" id="PF00022">
    <property type="entry name" value="Actin"/>
    <property type="match status" value="1"/>
</dbReference>
<feature type="compositionally biased region" description="Basic and acidic residues" evidence="2">
    <location>
        <begin position="136"/>
        <end position="148"/>
    </location>
</feature>
<feature type="compositionally biased region" description="Low complexity" evidence="2">
    <location>
        <begin position="482"/>
        <end position="519"/>
    </location>
</feature>
<feature type="compositionally biased region" description="Low complexity" evidence="2">
    <location>
        <begin position="460"/>
        <end position="474"/>
    </location>
</feature>
<dbReference type="InterPro" id="IPR043129">
    <property type="entry name" value="ATPase_NBD"/>
</dbReference>
<reference evidence="3 4" key="1">
    <citation type="journal article" date="2018" name="Nat. Ecol. Evol.">
        <title>Pezizomycetes genomes reveal the molecular basis of ectomycorrhizal truffle lifestyle.</title>
        <authorList>
            <person name="Murat C."/>
            <person name="Payen T."/>
            <person name="Noel B."/>
            <person name="Kuo A."/>
            <person name="Morin E."/>
            <person name="Chen J."/>
            <person name="Kohler A."/>
            <person name="Krizsan K."/>
            <person name="Balestrini R."/>
            <person name="Da Silva C."/>
            <person name="Montanini B."/>
            <person name="Hainaut M."/>
            <person name="Levati E."/>
            <person name="Barry K.W."/>
            <person name="Belfiori B."/>
            <person name="Cichocki N."/>
            <person name="Clum A."/>
            <person name="Dockter R.B."/>
            <person name="Fauchery L."/>
            <person name="Guy J."/>
            <person name="Iotti M."/>
            <person name="Le Tacon F."/>
            <person name="Lindquist E.A."/>
            <person name="Lipzen A."/>
            <person name="Malagnac F."/>
            <person name="Mello A."/>
            <person name="Molinier V."/>
            <person name="Miyauchi S."/>
            <person name="Poulain J."/>
            <person name="Riccioni C."/>
            <person name="Rubini A."/>
            <person name="Sitrit Y."/>
            <person name="Splivallo R."/>
            <person name="Traeger S."/>
            <person name="Wang M."/>
            <person name="Zifcakova L."/>
            <person name="Wipf D."/>
            <person name="Zambonelli A."/>
            <person name="Paolocci F."/>
            <person name="Nowrousian M."/>
            <person name="Ottonello S."/>
            <person name="Baldrian P."/>
            <person name="Spatafora J.W."/>
            <person name="Henrissat B."/>
            <person name="Nagy L.G."/>
            <person name="Aury J.M."/>
            <person name="Wincker P."/>
            <person name="Grigoriev I.V."/>
            <person name="Bonfante P."/>
            <person name="Martin F.M."/>
        </authorList>
    </citation>
    <scope>NUCLEOTIDE SEQUENCE [LARGE SCALE GENOMIC DNA]</scope>
    <source>
        <strain evidence="3 4">CCBAS932</strain>
    </source>
</reference>
<feature type="compositionally biased region" description="Acidic residues" evidence="2">
    <location>
        <begin position="77"/>
        <end position="97"/>
    </location>
</feature>
<dbReference type="FunCoup" id="A0A3N4KWB6">
    <property type="interactions" value="381"/>
</dbReference>
<sequence length="747" mass="80318">MPPFRDDHILIIYPGSQTTLAQLGLPESFTPAKVRIPSRMFPGIEEGTWTATKIREAREGEKEDLIAKQKAAMGSIPEDDEGDDDEDDDVDEEMDDGTETKATSVDGAATEGIATVAKDTPTEGAPPATETSTSVPKKEESATPKKTDAAAVEGEEAEVEGDEDEDEDMGEDGVYVEDEDDEEGAVWCMKEGKVVDWGCFFALLQHVHETINPTFHTPILMLYPPNFDDRDKELLTQFVFEKLKAPGFAIMDASLAVLWAYGVSTATVVDVGYEKTDITPVVDFIVQERARTTVSGWGGDSMTKHLAKLLPHMKAEEVEQLKRSPICEILSSGTVLPTAGSVNAAIAAGEKNRKVTDLDNMDLDVEDEDGSFNVAAIVASGKTREFLAKKEKEKRGEFERRLPNREREHNTFWLVEKKKPGEEGVVIIEEPLSAVATTAPLLPLPEKAVEPAAPAPAEPEVPAAEPATATASAAEGEDKPITDAPPAAPAADAAAPAEGAPAAPQEASATAPAAATAAPAEDDAERKNKEKEKRKEERRAAAGGLPPLAEDEQYREVEVGIERFQAAECGILHEIADNLWRLWQSLIVVGNGSKVRGFKDALLSTIQGKYHISPSSNTIFTSELPSGLSTPMATGASTPNPQNPMGGPSQPNPLLVAATTHASQNPYMQQQHHHNAGHGYSQTPTTIKYVKAPEYFPEWKDAGFEEVGFLGAQVAAKVLFVVDQGASQGFLTRVEYNEGGPSAIHNV</sequence>
<dbReference type="SMART" id="SM00268">
    <property type="entry name" value="ACTIN"/>
    <property type="match status" value="1"/>
</dbReference>
<keyword evidence="4" id="KW-1185">Reference proteome</keyword>
<comment type="similarity">
    <text evidence="1">Belongs to the actin family.</text>
</comment>
<evidence type="ECO:0000313" key="3">
    <source>
        <dbReference type="EMBL" id="RPB10075.1"/>
    </source>
</evidence>
<evidence type="ECO:0008006" key="5">
    <source>
        <dbReference type="Google" id="ProtNLM"/>
    </source>
</evidence>
<dbReference type="Gene3D" id="3.30.420.40">
    <property type="match status" value="3"/>
</dbReference>
<evidence type="ECO:0000313" key="4">
    <source>
        <dbReference type="Proteomes" id="UP000277580"/>
    </source>
</evidence>
<feature type="compositionally biased region" description="Basic and acidic residues" evidence="2">
    <location>
        <begin position="524"/>
        <end position="540"/>
    </location>
</feature>
<feature type="region of interest" description="Disordered" evidence="2">
    <location>
        <begin position="625"/>
        <end position="654"/>
    </location>
</feature>
<dbReference type="InterPro" id="IPR004000">
    <property type="entry name" value="Actin"/>
</dbReference>
<dbReference type="InParanoid" id="A0A3N4KWB6"/>
<feature type="compositionally biased region" description="Acidic residues" evidence="2">
    <location>
        <begin position="153"/>
        <end position="170"/>
    </location>
</feature>
<name>A0A3N4KWB6_9PEZI</name>
<accession>A0A3N4KWB6</accession>
<dbReference type="EMBL" id="ML119146">
    <property type="protein sequence ID" value="RPB10075.1"/>
    <property type="molecule type" value="Genomic_DNA"/>
</dbReference>
<evidence type="ECO:0000256" key="1">
    <source>
        <dbReference type="RuleBase" id="RU000487"/>
    </source>
</evidence>
<dbReference type="SUPFAM" id="SSF53067">
    <property type="entry name" value="Actin-like ATPase domain"/>
    <property type="match status" value="2"/>
</dbReference>
<feature type="region of interest" description="Disordered" evidence="2">
    <location>
        <begin position="450"/>
        <end position="551"/>
    </location>
</feature>
<evidence type="ECO:0000256" key="2">
    <source>
        <dbReference type="SAM" id="MobiDB-lite"/>
    </source>
</evidence>
<organism evidence="3 4">
    <name type="scientific">Morchella conica CCBAS932</name>
    <dbReference type="NCBI Taxonomy" id="1392247"/>
    <lineage>
        <taxon>Eukaryota</taxon>
        <taxon>Fungi</taxon>
        <taxon>Dikarya</taxon>
        <taxon>Ascomycota</taxon>
        <taxon>Pezizomycotina</taxon>
        <taxon>Pezizomycetes</taxon>
        <taxon>Pezizales</taxon>
        <taxon>Morchellaceae</taxon>
        <taxon>Morchella</taxon>
    </lineage>
</organism>
<gene>
    <name evidence="3" type="ORF">P167DRAFT_491600</name>
</gene>
<dbReference type="AlphaFoldDB" id="A0A3N4KWB6"/>
<dbReference type="STRING" id="1392247.A0A3N4KWB6"/>
<dbReference type="Proteomes" id="UP000277580">
    <property type="component" value="Unassembled WGS sequence"/>
</dbReference>
<dbReference type="PANTHER" id="PTHR11937">
    <property type="entry name" value="ACTIN"/>
    <property type="match status" value="1"/>
</dbReference>